<evidence type="ECO:0000313" key="9">
    <source>
        <dbReference type="Ensembl" id="ENSVKKP00000005831.1"/>
    </source>
</evidence>
<evidence type="ECO:0000256" key="7">
    <source>
        <dbReference type="SAM" id="MobiDB-lite"/>
    </source>
</evidence>
<accession>A0A8D2KSZ1</accession>
<feature type="region of interest" description="Disordered" evidence="7">
    <location>
        <begin position="1"/>
        <end position="132"/>
    </location>
</feature>
<dbReference type="Gene3D" id="1.10.510.10">
    <property type="entry name" value="Transferase(Phosphotransferase) domain 1"/>
    <property type="match status" value="1"/>
</dbReference>
<name>A0A8D2KSZ1_VARKO</name>
<dbReference type="Ensembl" id="ENSVKKT00000005990.1">
    <property type="protein sequence ID" value="ENSVKKP00000005831.1"/>
    <property type="gene ID" value="ENSVKKG00000004259.1"/>
</dbReference>
<feature type="compositionally biased region" description="Basic and acidic residues" evidence="7">
    <location>
        <begin position="736"/>
        <end position="746"/>
    </location>
</feature>
<feature type="compositionally biased region" description="Polar residues" evidence="7">
    <location>
        <begin position="765"/>
        <end position="774"/>
    </location>
</feature>
<dbReference type="Proteomes" id="UP000694545">
    <property type="component" value="Unplaced"/>
</dbReference>
<dbReference type="CDD" id="cd08795">
    <property type="entry name" value="Death_IRAK2"/>
    <property type="match status" value="1"/>
</dbReference>
<feature type="region of interest" description="Disordered" evidence="7">
    <location>
        <begin position="285"/>
        <end position="318"/>
    </location>
</feature>
<dbReference type="FunFam" id="1.10.510.10:FF:000586">
    <property type="entry name" value="Interleukin-1 receptor-associated kinase-like 2"/>
    <property type="match status" value="1"/>
</dbReference>
<feature type="compositionally biased region" description="Polar residues" evidence="7">
    <location>
        <begin position="294"/>
        <end position="318"/>
    </location>
</feature>
<dbReference type="Gene3D" id="1.10.533.10">
    <property type="entry name" value="Death Domain, Fas"/>
    <property type="match status" value="1"/>
</dbReference>
<reference evidence="9" key="1">
    <citation type="submission" date="2025-08" db="UniProtKB">
        <authorList>
            <consortium name="Ensembl"/>
        </authorList>
    </citation>
    <scope>IDENTIFICATION</scope>
</reference>
<dbReference type="InterPro" id="IPR000719">
    <property type="entry name" value="Prot_kinase_dom"/>
</dbReference>
<dbReference type="AlphaFoldDB" id="A0A8D2KSZ1"/>
<keyword evidence="10" id="KW-1185">Reference proteome</keyword>
<dbReference type="PANTHER" id="PTHR27001">
    <property type="entry name" value="OS01G0253100 PROTEIN"/>
    <property type="match status" value="1"/>
</dbReference>
<comment type="subunit">
    <text evidence="6">Interacts with MYD88. IL-1 stimulation leads to the formation of a signaling complex which dissociates from the IL-1 receptor following the binding of PELI1.</text>
</comment>
<feature type="compositionally biased region" description="Basic residues" evidence="7">
    <location>
        <begin position="29"/>
        <end position="42"/>
    </location>
</feature>
<dbReference type="Pfam" id="PF00531">
    <property type="entry name" value="Death"/>
    <property type="match status" value="1"/>
</dbReference>
<comment type="similarity">
    <text evidence="2">Belongs to the protein kinase superfamily. TKL Ser/Thr protein kinase family. Pelle subfamily.</text>
</comment>
<sequence length="821" mass="91995">MEIDVRRGGARRPWREGAPRAAHSVPRGRGSRARRAQRRRGRLSPSPERDPLRRRGQRGEARLPVRRRGTQPKETSAPGSPDLPWVAPLGGQRPLLMAKGEESANPTCATQPEKDMARQPPPPSPGNPAQPSPYIHSMPAWVLEDFCQKMDCLSDYDWMRFASYVITDQTELRKIKCMEKAGISITRELMWWWGVRLATVQQLLDLLQELQLYRAAQVIADWSSLPLTHDSIRAPLEAHQQEKPSVHPTGNKNKGTGNEPEKPALPNADPVFKAAAQMLPLSLPPTSMDLPHSLHSNQSLLGAKPGSSSIPQQETPPNLQSASLLWTPQEVENATSGFSAENRISEGIFATTYKGWKDNTMYVVKKLKEADTQRFFRTEVQICFRCCHPNILRLLGFSVDTGFHCLIYPYMPNGSLMDQLQCQGDFKSLQWDQCIRISLGLIQALQYLHHFGIIHGNVKSSNVLLDANFTPQLGHSGLRLHPVKKKSEYAVMKTKVLQASLAYFPEDFVRHGQLTEKVDIFGCGIILAEILTGMKAMDEERHPVFLKDALLEEIQMAKEVSCSKERTFEKLAAAEICHKYQDKQAVQFPPMSAVRLATAVCVCLRKKNADLAEAYEIMEVADHPIQYQKMPEGSRYFGFSDNTPEETNDEPASPFIVGLSDDHNDSVSPRSLNCADLLPPLIRVVPPETYSGQMLQVPCESDESSNFSWDPMEDVAYQPPRNSHPDLGNAASAKPLSKDPEDSSDFRAENMDCDRTIKPQEMTVPSSGMLQSNTKEGDAACSSQASAKEIKINDKKKKMMERFLLYEENKINSHELFESSI</sequence>
<feature type="compositionally biased region" description="Basic and acidic residues" evidence="7">
    <location>
        <begin position="47"/>
        <end position="63"/>
    </location>
</feature>
<evidence type="ECO:0000256" key="1">
    <source>
        <dbReference type="ARBA" id="ARBA00002102"/>
    </source>
</evidence>
<proteinExistence type="inferred from homology"/>
<dbReference type="FunFam" id="3.30.200.20:FF:000412">
    <property type="entry name" value="interleukin-1 receptor-associated kinase-like 2"/>
    <property type="match status" value="1"/>
</dbReference>
<keyword evidence="4" id="KW-0547">Nucleotide-binding</keyword>
<comment type="function">
    <text evidence="1">Binds to the IL-1 type I receptor following IL-1 engagement, triggering intracellular signaling cascades leading to transcriptional up-regulation and mRNA stabilization.</text>
</comment>
<feature type="domain" description="Protein kinase" evidence="8">
    <location>
        <begin position="338"/>
        <end position="626"/>
    </location>
</feature>
<dbReference type="InterPro" id="IPR000488">
    <property type="entry name" value="Death_dom"/>
</dbReference>
<dbReference type="SUPFAM" id="SSF47986">
    <property type="entry name" value="DEATH domain"/>
    <property type="match status" value="1"/>
</dbReference>
<dbReference type="SUPFAM" id="SSF56112">
    <property type="entry name" value="Protein kinase-like (PK-like)"/>
    <property type="match status" value="1"/>
</dbReference>
<evidence type="ECO:0000256" key="4">
    <source>
        <dbReference type="ARBA" id="ARBA00022741"/>
    </source>
</evidence>
<dbReference type="Gene3D" id="3.30.200.20">
    <property type="entry name" value="Phosphorylase Kinase, domain 1"/>
    <property type="match status" value="1"/>
</dbReference>
<keyword evidence="5" id="KW-0067">ATP-binding</keyword>
<feature type="region of interest" description="Disordered" evidence="7">
    <location>
        <begin position="765"/>
        <end position="789"/>
    </location>
</feature>
<evidence type="ECO:0000256" key="6">
    <source>
        <dbReference type="ARBA" id="ARBA00025971"/>
    </source>
</evidence>
<dbReference type="GO" id="GO:0005524">
    <property type="term" value="F:ATP binding"/>
    <property type="evidence" value="ECO:0007669"/>
    <property type="project" value="UniProtKB-KW"/>
</dbReference>
<feature type="compositionally biased region" description="Pro residues" evidence="7">
    <location>
        <begin position="119"/>
        <end position="131"/>
    </location>
</feature>
<dbReference type="InterPro" id="IPR011009">
    <property type="entry name" value="Kinase-like_dom_sf"/>
</dbReference>
<dbReference type="OMA" id="ALSEWDW"/>
<evidence type="ECO:0000256" key="3">
    <source>
        <dbReference type="ARBA" id="ARBA00022012"/>
    </source>
</evidence>
<dbReference type="GO" id="GO:0007165">
    <property type="term" value="P:signal transduction"/>
    <property type="evidence" value="ECO:0007669"/>
    <property type="project" value="InterPro"/>
</dbReference>
<reference evidence="9" key="2">
    <citation type="submission" date="2025-09" db="UniProtKB">
        <authorList>
            <consortium name="Ensembl"/>
        </authorList>
    </citation>
    <scope>IDENTIFICATION</scope>
</reference>
<dbReference type="InterPro" id="IPR011029">
    <property type="entry name" value="DEATH-like_dom_sf"/>
</dbReference>
<evidence type="ECO:0000259" key="8">
    <source>
        <dbReference type="PROSITE" id="PS50011"/>
    </source>
</evidence>
<organism evidence="9 10">
    <name type="scientific">Varanus komodoensis</name>
    <name type="common">Komodo dragon</name>
    <dbReference type="NCBI Taxonomy" id="61221"/>
    <lineage>
        <taxon>Eukaryota</taxon>
        <taxon>Metazoa</taxon>
        <taxon>Chordata</taxon>
        <taxon>Craniata</taxon>
        <taxon>Vertebrata</taxon>
        <taxon>Euteleostomi</taxon>
        <taxon>Lepidosauria</taxon>
        <taxon>Squamata</taxon>
        <taxon>Bifurcata</taxon>
        <taxon>Unidentata</taxon>
        <taxon>Episquamata</taxon>
        <taxon>Toxicofera</taxon>
        <taxon>Anguimorpha</taxon>
        <taxon>Paleoanguimorpha</taxon>
        <taxon>Varanoidea</taxon>
        <taxon>Varanidae</taxon>
        <taxon>Varanus</taxon>
    </lineage>
</organism>
<protein>
    <recommendedName>
        <fullName evidence="3">Interleukin-1 receptor-associated kinase-like 2</fullName>
    </recommendedName>
</protein>
<dbReference type="GO" id="GO:0004672">
    <property type="term" value="F:protein kinase activity"/>
    <property type="evidence" value="ECO:0007669"/>
    <property type="project" value="InterPro"/>
</dbReference>
<dbReference type="PANTHER" id="PTHR27001:SF934">
    <property type="entry name" value="INTERLEUKIN-1 RECEPTOR-ASSOCIATED KINASE-LIKE 2"/>
    <property type="match status" value="1"/>
</dbReference>
<dbReference type="GO" id="GO:0005886">
    <property type="term" value="C:plasma membrane"/>
    <property type="evidence" value="ECO:0007669"/>
    <property type="project" value="TreeGrafter"/>
</dbReference>
<dbReference type="PROSITE" id="PS50011">
    <property type="entry name" value="PROTEIN_KINASE_DOM"/>
    <property type="match status" value="1"/>
</dbReference>
<evidence type="ECO:0000256" key="5">
    <source>
        <dbReference type="ARBA" id="ARBA00022840"/>
    </source>
</evidence>
<feature type="compositionally biased region" description="Basic and acidic residues" evidence="7">
    <location>
        <begin position="1"/>
        <end position="18"/>
    </location>
</feature>
<feature type="region of interest" description="Disordered" evidence="7">
    <location>
        <begin position="718"/>
        <end position="746"/>
    </location>
</feature>
<dbReference type="Pfam" id="PF00069">
    <property type="entry name" value="Pkinase"/>
    <property type="match status" value="1"/>
</dbReference>
<evidence type="ECO:0000256" key="2">
    <source>
        <dbReference type="ARBA" id="ARBA00008718"/>
    </source>
</evidence>
<feature type="region of interest" description="Disordered" evidence="7">
    <location>
        <begin position="238"/>
        <end position="267"/>
    </location>
</feature>
<evidence type="ECO:0000313" key="10">
    <source>
        <dbReference type="Proteomes" id="UP000694545"/>
    </source>
</evidence>
<dbReference type="InterPro" id="IPR042151">
    <property type="entry name" value="Death_IRAK2"/>
</dbReference>
<dbReference type="FunFam" id="1.10.533.10:FF:000030">
    <property type="entry name" value="Interleukin-1 receptor-associated kinase-like 2"/>
    <property type="match status" value="1"/>
</dbReference>